<evidence type="ECO:0000256" key="2">
    <source>
        <dbReference type="ARBA" id="ARBA00022692"/>
    </source>
</evidence>
<dbReference type="EMBL" id="BAAANN010000001">
    <property type="protein sequence ID" value="GAA1939815.1"/>
    <property type="molecule type" value="Genomic_DNA"/>
</dbReference>
<comment type="subcellular location">
    <subcellularLocation>
        <location evidence="1">Cell membrane</location>
        <topology evidence="1">Multi-pass membrane protein</topology>
    </subcellularLocation>
</comment>
<feature type="transmembrane region" description="Helical" evidence="5">
    <location>
        <begin position="111"/>
        <end position="129"/>
    </location>
</feature>
<reference evidence="8" key="1">
    <citation type="journal article" date="2019" name="Int. J. Syst. Evol. Microbiol.">
        <title>The Global Catalogue of Microorganisms (GCM) 10K type strain sequencing project: providing services to taxonomists for standard genome sequencing and annotation.</title>
        <authorList>
            <consortium name="The Broad Institute Genomics Platform"/>
            <consortium name="The Broad Institute Genome Sequencing Center for Infectious Disease"/>
            <person name="Wu L."/>
            <person name="Ma J."/>
        </authorList>
    </citation>
    <scope>NUCLEOTIDE SEQUENCE [LARGE SCALE GENOMIC DNA]</scope>
    <source>
        <strain evidence="8">JCM 14545</strain>
    </source>
</reference>
<dbReference type="InterPro" id="IPR036259">
    <property type="entry name" value="MFS_trans_sf"/>
</dbReference>
<dbReference type="RefSeq" id="WP_344412611.1">
    <property type="nucleotide sequence ID" value="NZ_BAAANN010000001.1"/>
</dbReference>
<evidence type="ECO:0000256" key="4">
    <source>
        <dbReference type="ARBA" id="ARBA00023136"/>
    </source>
</evidence>
<organism evidence="7 8">
    <name type="scientific">Amycolatopsis minnesotensis</name>
    <dbReference type="NCBI Taxonomy" id="337894"/>
    <lineage>
        <taxon>Bacteria</taxon>
        <taxon>Bacillati</taxon>
        <taxon>Actinomycetota</taxon>
        <taxon>Actinomycetes</taxon>
        <taxon>Pseudonocardiales</taxon>
        <taxon>Pseudonocardiaceae</taxon>
        <taxon>Amycolatopsis</taxon>
    </lineage>
</organism>
<feature type="transmembrane region" description="Helical" evidence="5">
    <location>
        <begin position="141"/>
        <end position="163"/>
    </location>
</feature>
<dbReference type="Pfam" id="PF07690">
    <property type="entry name" value="MFS_1"/>
    <property type="match status" value="1"/>
</dbReference>
<keyword evidence="3 5" id="KW-1133">Transmembrane helix</keyword>
<feature type="domain" description="Major facilitator superfamily (MFS) profile" evidence="6">
    <location>
        <begin position="12"/>
        <end position="495"/>
    </location>
</feature>
<dbReference type="Proteomes" id="UP001501116">
    <property type="component" value="Unassembled WGS sequence"/>
</dbReference>
<dbReference type="Gene3D" id="1.20.1250.20">
    <property type="entry name" value="MFS general substrate transporter like domains"/>
    <property type="match status" value="1"/>
</dbReference>
<feature type="transmembrane region" description="Helical" evidence="5">
    <location>
        <begin position="80"/>
        <end position="105"/>
    </location>
</feature>
<dbReference type="Gene3D" id="1.20.1720.10">
    <property type="entry name" value="Multidrug resistance protein D"/>
    <property type="match status" value="1"/>
</dbReference>
<dbReference type="PROSITE" id="PS50850">
    <property type="entry name" value="MFS"/>
    <property type="match status" value="1"/>
</dbReference>
<evidence type="ECO:0000256" key="3">
    <source>
        <dbReference type="ARBA" id="ARBA00022989"/>
    </source>
</evidence>
<feature type="transmembrane region" description="Helical" evidence="5">
    <location>
        <begin position="202"/>
        <end position="220"/>
    </location>
</feature>
<feature type="transmembrane region" description="Helical" evidence="5">
    <location>
        <begin position="269"/>
        <end position="294"/>
    </location>
</feature>
<feature type="transmembrane region" description="Helical" evidence="5">
    <location>
        <begin position="169"/>
        <end position="190"/>
    </location>
</feature>
<dbReference type="SUPFAM" id="SSF103473">
    <property type="entry name" value="MFS general substrate transporter"/>
    <property type="match status" value="1"/>
</dbReference>
<feature type="transmembrane region" description="Helical" evidence="5">
    <location>
        <begin position="334"/>
        <end position="353"/>
    </location>
</feature>
<protein>
    <submittedName>
        <fullName evidence="7">MFS transporter</fullName>
    </submittedName>
</protein>
<comment type="caution">
    <text evidence="7">The sequence shown here is derived from an EMBL/GenBank/DDBJ whole genome shotgun (WGS) entry which is preliminary data.</text>
</comment>
<feature type="transmembrane region" description="Helical" evidence="5">
    <location>
        <begin position="359"/>
        <end position="382"/>
    </location>
</feature>
<evidence type="ECO:0000313" key="8">
    <source>
        <dbReference type="Proteomes" id="UP001501116"/>
    </source>
</evidence>
<evidence type="ECO:0000256" key="1">
    <source>
        <dbReference type="ARBA" id="ARBA00004651"/>
    </source>
</evidence>
<keyword evidence="2 5" id="KW-0812">Transmembrane</keyword>
<feature type="transmembrane region" description="Helical" evidence="5">
    <location>
        <begin position="232"/>
        <end position="249"/>
    </location>
</feature>
<dbReference type="PANTHER" id="PTHR42718">
    <property type="entry name" value="MAJOR FACILITATOR SUPERFAMILY MULTIDRUG TRANSPORTER MFSC"/>
    <property type="match status" value="1"/>
</dbReference>
<accession>A0ABP5BCY0</accession>
<keyword evidence="8" id="KW-1185">Reference proteome</keyword>
<name>A0ABP5BCY0_9PSEU</name>
<proteinExistence type="predicted"/>
<sequence length="495" mass="49738">MNTLTGTRARATLAVAIVGQTLVLLDNTILNIAADILSDPVRGIGASSTELAWSISAYSLMFAALTLTGGALTDRFGPQAVLVTGLTVLALASVAAALATAPVVLIAARGVMGAGGGLVTPATLALATLGVRPGFRARAIAIWSSAGGVAVAIGPVLGGFLLARFSWGAVFLVNVPIAAACALAALFLVPKLSTSDRRPLDPGGMALSALGLGALVYGIIEAGGTAGPAAPGALLPLLGGVLALAVFAWHQKRSARPSFDVTLFTRRRFAGGTLGLLLAFAGLAGQLFYCAFYLQGVRRLSAEQAGFVMLSAAAGIVLGTQLCTRVVTAIGLRVTVLLGLLTATATFAVYVVFDATTPLAWMVVVLFAQGAGTGLVFAPVTAELVATLPPGRTGAGSAIATLTRPLGSTIGVAALGTVLSAEYRTAITPAVSGLPAELATRATGSAEGARSLGRQDLVAAADDAYLHAMHVTATWTAAVSLAGCLVILGCFRPER</sequence>
<evidence type="ECO:0000256" key="5">
    <source>
        <dbReference type="SAM" id="Phobius"/>
    </source>
</evidence>
<dbReference type="InterPro" id="IPR011701">
    <property type="entry name" value="MFS"/>
</dbReference>
<dbReference type="PANTHER" id="PTHR42718:SF42">
    <property type="entry name" value="EXPORT PROTEIN"/>
    <property type="match status" value="1"/>
</dbReference>
<dbReference type="InterPro" id="IPR020846">
    <property type="entry name" value="MFS_dom"/>
</dbReference>
<feature type="transmembrane region" description="Helical" evidence="5">
    <location>
        <begin position="306"/>
        <end position="327"/>
    </location>
</feature>
<feature type="transmembrane region" description="Helical" evidence="5">
    <location>
        <begin position="53"/>
        <end position="73"/>
    </location>
</feature>
<keyword evidence="4 5" id="KW-0472">Membrane</keyword>
<gene>
    <name evidence="7" type="ORF">GCM10009754_03700</name>
</gene>
<dbReference type="CDD" id="cd17321">
    <property type="entry name" value="MFS_MMR_MDR_like"/>
    <property type="match status" value="1"/>
</dbReference>
<evidence type="ECO:0000313" key="7">
    <source>
        <dbReference type="EMBL" id="GAA1939815.1"/>
    </source>
</evidence>
<evidence type="ECO:0000259" key="6">
    <source>
        <dbReference type="PROSITE" id="PS50850"/>
    </source>
</evidence>